<dbReference type="Gene3D" id="3.90.550.10">
    <property type="entry name" value="Spore Coat Polysaccharide Biosynthesis Protein SpsA, Chain A"/>
    <property type="match status" value="1"/>
</dbReference>
<reference evidence="6 7" key="1">
    <citation type="submission" date="2019-10" db="EMBL/GenBank/DDBJ databases">
        <title>Evaluation of single-gene subtyping targets for Pseudomonas.</title>
        <authorList>
            <person name="Reichler S.J."/>
            <person name="Orsi R.H."/>
            <person name="Wiedmann M."/>
            <person name="Martin N.H."/>
            <person name="Murphy S.I."/>
        </authorList>
    </citation>
    <scope>NUCLEOTIDE SEQUENCE [LARGE SCALE GENOMIC DNA]</scope>
    <source>
        <strain evidence="6 7">FSL R10-3254</strain>
    </source>
</reference>
<dbReference type="RefSeq" id="WP_153330984.1">
    <property type="nucleotide sequence ID" value="NZ_WIWI01000155.1"/>
</dbReference>
<evidence type="ECO:0000256" key="4">
    <source>
        <dbReference type="ARBA" id="ARBA00022679"/>
    </source>
</evidence>
<dbReference type="AlphaFoldDB" id="A0A7X2C6I7"/>
<keyword evidence="3" id="KW-0328">Glycosyltransferase</keyword>
<keyword evidence="2" id="KW-0997">Cell inner membrane</keyword>
<evidence type="ECO:0000313" key="7">
    <source>
        <dbReference type="Proteomes" id="UP000489190"/>
    </source>
</evidence>
<keyword evidence="2" id="KW-0472">Membrane</keyword>
<dbReference type="GO" id="GO:0016757">
    <property type="term" value="F:glycosyltransferase activity"/>
    <property type="evidence" value="ECO:0007669"/>
    <property type="project" value="UniProtKB-KW"/>
</dbReference>
<dbReference type="SUPFAM" id="SSF53448">
    <property type="entry name" value="Nucleotide-diphospho-sugar transferases"/>
    <property type="match status" value="1"/>
</dbReference>
<dbReference type="CDD" id="cd02526">
    <property type="entry name" value="GT2_RfbF_like"/>
    <property type="match status" value="1"/>
</dbReference>
<dbReference type="Proteomes" id="UP000489190">
    <property type="component" value="Unassembled WGS sequence"/>
</dbReference>
<dbReference type="Pfam" id="PF00535">
    <property type="entry name" value="Glycos_transf_2"/>
    <property type="match status" value="1"/>
</dbReference>
<dbReference type="EMBL" id="WIWI01000155">
    <property type="protein sequence ID" value="MQT92794.1"/>
    <property type="molecule type" value="Genomic_DNA"/>
</dbReference>
<comment type="similarity">
    <text evidence="1">Belongs to the glycosyltransferase 2 family.</text>
</comment>
<feature type="domain" description="Glycosyltransferase 2-like" evidence="5">
    <location>
        <begin position="8"/>
        <end position="176"/>
    </location>
</feature>
<protein>
    <submittedName>
        <fullName evidence="6">Glycosyltransferase</fullName>
    </submittedName>
</protein>
<dbReference type="InterPro" id="IPR001173">
    <property type="entry name" value="Glyco_trans_2-like"/>
</dbReference>
<dbReference type="PANTHER" id="PTHR43179:SF12">
    <property type="entry name" value="GALACTOFURANOSYLTRANSFERASE GLFT2"/>
    <property type="match status" value="1"/>
</dbReference>
<dbReference type="InterPro" id="IPR029044">
    <property type="entry name" value="Nucleotide-diphossugar_trans"/>
</dbReference>
<dbReference type="PANTHER" id="PTHR43179">
    <property type="entry name" value="RHAMNOSYLTRANSFERASE WBBL"/>
    <property type="match status" value="1"/>
</dbReference>
<comment type="caution">
    <text evidence="6">The sequence shown here is derived from an EMBL/GenBank/DDBJ whole genome shotgun (WGS) entry which is preliminary data.</text>
</comment>
<evidence type="ECO:0000313" key="6">
    <source>
        <dbReference type="EMBL" id="MQT92794.1"/>
    </source>
</evidence>
<evidence type="ECO:0000256" key="2">
    <source>
        <dbReference type="ARBA" id="ARBA00022519"/>
    </source>
</evidence>
<evidence type="ECO:0000256" key="1">
    <source>
        <dbReference type="ARBA" id="ARBA00006739"/>
    </source>
</evidence>
<name>A0A7X2C6I7_9PSED</name>
<organism evidence="6 7">
    <name type="scientific">Pseudomonas helleri</name>
    <dbReference type="NCBI Taxonomy" id="1608996"/>
    <lineage>
        <taxon>Bacteria</taxon>
        <taxon>Pseudomonadati</taxon>
        <taxon>Pseudomonadota</taxon>
        <taxon>Gammaproteobacteria</taxon>
        <taxon>Pseudomonadales</taxon>
        <taxon>Pseudomonadaceae</taxon>
        <taxon>Pseudomonas</taxon>
    </lineage>
</organism>
<sequence length="302" mass="34400">MSVSVAAVVVLYNPDIRVLERLLKSVIDQVDTVYVVDNSPVESMHDYSTVLVSPKIKYHPLYDNYGIAYAHNKGFELARLNNDSHVILLDQDSELADNTVSTLLSQEEELIKYGVKVAAIGPVFIYEKTGDAAPALSHTAWGTSKHKVDLNSTLPVRSTYIISSGSLIRIEAVDAIGGMQENLFIDWVDIEWCERASLLGYHSYITPSVKMKHSIGDEFAIFFGRKINLHSDFRNYFIVRNAVYLAFWSNLRYQSRFQFIRKVPYYLVCYSLMSKRKLQSVQLLCGAIKDGVYRNMNKGRFR</sequence>
<evidence type="ECO:0000259" key="5">
    <source>
        <dbReference type="Pfam" id="PF00535"/>
    </source>
</evidence>
<accession>A0A7X2C6I7</accession>
<evidence type="ECO:0000256" key="3">
    <source>
        <dbReference type="ARBA" id="ARBA00022676"/>
    </source>
</evidence>
<gene>
    <name evidence="6" type="ORF">GHO39_27315</name>
</gene>
<proteinExistence type="inferred from homology"/>
<keyword evidence="4 6" id="KW-0808">Transferase</keyword>
<keyword evidence="2" id="KW-1003">Cell membrane</keyword>